<evidence type="ECO:0000313" key="3">
    <source>
        <dbReference type="Proteomes" id="UP000236291"/>
    </source>
</evidence>
<protein>
    <submittedName>
        <fullName evidence="2">Kinase-like protein</fullName>
    </submittedName>
</protein>
<dbReference type="AlphaFoldDB" id="A0A2K3JPB8"/>
<name>A0A2K3JPB8_TRIPR</name>
<accession>A0A2K3JPB8</accession>
<keyword evidence="2" id="KW-0808">Transferase</keyword>
<dbReference type="InterPro" id="IPR051564">
    <property type="entry name" value="LRR_receptor-like_kinase"/>
</dbReference>
<organism evidence="2 3">
    <name type="scientific">Trifolium pratense</name>
    <name type="common">Red clover</name>
    <dbReference type="NCBI Taxonomy" id="57577"/>
    <lineage>
        <taxon>Eukaryota</taxon>
        <taxon>Viridiplantae</taxon>
        <taxon>Streptophyta</taxon>
        <taxon>Embryophyta</taxon>
        <taxon>Tracheophyta</taxon>
        <taxon>Spermatophyta</taxon>
        <taxon>Magnoliopsida</taxon>
        <taxon>eudicotyledons</taxon>
        <taxon>Gunneridae</taxon>
        <taxon>Pentapetalae</taxon>
        <taxon>rosids</taxon>
        <taxon>fabids</taxon>
        <taxon>Fabales</taxon>
        <taxon>Fabaceae</taxon>
        <taxon>Papilionoideae</taxon>
        <taxon>50 kb inversion clade</taxon>
        <taxon>NPAAA clade</taxon>
        <taxon>Hologalegina</taxon>
        <taxon>IRL clade</taxon>
        <taxon>Trifolieae</taxon>
        <taxon>Trifolium</taxon>
    </lineage>
</organism>
<evidence type="ECO:0000313" key="2">
    <source>
        <dbReference type="EMBL" id="PNX55858.1"/>
    </source>
</evidence>
<dbReference type="SUPFAM" id="SSF56112">
    <property type="entry name" value="Protein kinase-like (PK-like)"/>
    <property type="match status" value="1"/>
</dbReference>
<dbReference type="Gene3D" id="1.10.510.10">
    <property type="entry name" value="Transferase(Phosphotransferase) domain 1"/>
    <property type="match status" value="1"/>
</dbReference>
<sequence length="140" mass="15377">STIGIKGSVGYAPPEYGMGSEVSTCGDMYSFGILMLETLTGRRPTDEVFKDGQNLHNFVAISFPDNLGNICDQHLVSRDVEVAEDGNNENSIPTIKECLVSLFRIGLSCSMESPKERMNIVDVSRELNIIRKTFLAGEIN</sequence>
<dbReference type="PANTHER" id="PTHR48055">
    <property type="entry name" value="LEUCINE-RICH REPEAT RECEPTOR PROTEIN KINASE EMS1"/>
    <property type="match status" value="1"/>
</dbReference>
<dbReference type="Proteomes" id="UP000236291">
    <property type="component" value="Unassembled WGS sequence"/>
</dbReference>
<dbReference type="EMBL" id="ASHM01073085">
    <property type="protein sequence ID" value="PNX55858.1"/>
    <property type="molecule type" value="Genomic_DNA"/>
</dbReference>
<reference evidence="2 3" key="1">
    <citation type="journal article" date="2014" name="Am. J. Bot.">
        <title>Genome assembly and annotation for red clover (Trifolium pratense; Fabaceae).</title>
        <authorList>
            <person name="Istvanek J."/>
            <person name="Jaros M."/>
            <person name="Krenek A."/>
            <person name="Repkova J."/>
        </authorList>
    </citation>
    <scope>NUCLEOTIDE SEQUENCE [LARGE SCALE GENOMIC DNA]</scope>
    <source>
        <strain evidence="3">cv. Tatra</strain>
        <tissue evidence="2">Young leaves</tissue>
    </source>
</reference>
<dbReference type="PROSITE" id="PS50011">
    <property type="entry name" value="PROTEIN_KINASE_DOM"/>
    <property type="match status" value="1"/>
</dbReference>
<reference evidence="2 3" key="2">
    <citation type="journal article" date="2017" name="Front. Plant Sci.">
        <title>Gene Classification and Mining of Molecular Markers Useful in Red Clover (Trifolium pratense) Breeding.</title>
        <authorList>
            <person name="Istvanek J."/>
            <person name="Dluhosova J."/>
            <person name="Dluhos P."/>
            <person name="Patkova L."/>
            <person name="Nedelnik J."/>
            <person name="Repkova J."/>
        </authorList>
    </citation>
    <scope>NUCLEOTIDE SEQUENCE [LARGE SCALE GENOMIC DNA]</scope>
    <source>
        <strain evidence="3">cv. Tatra</strain>
        <tissue evidence="2">Young leaves</tissue>
    </source>
</reference>
<evidence type="ECO:0000259" key="1">
    <source>
        <dbReference type="PROSITE" id="PS50011"/>
    </source>
</evidence>
<dbReference type="Pfam" id="PF07714">
    <property type="entry name" value="PK_Tyr_Ser-Thr"/>
    <property type="match status" value="1"/>
</dbReference>
<feature type="non-terminal residue" evidence="2">
    <location>
        <position position="1"/>
    </location>
</feature>
<dbReference type="PANTHER" id="PTHR48055:SF55">
    <property type="entry name" value="PROTEIN KINASE DOMAIN-CONTAINING PROTEIN"/>
    <property type="match status" value="1"/>
</dbReference>
<dbReference type="InterPro" id="IPR011009">
    <property type="entry name" value="Kinase-like_dom_sf"/>
</dbReference>
<dbReference type="GO" id="GO:0016020">
    <property type="term" value="C:membrane"/>
    <property type="evidence" value="ECO:0007669"/>
    <property type="project" value="TreeGrafter"/>
</dbReference>
<dbReference type="InterPro" id="IPR001245">
    <property type="entry name" value="Ser-Thr/Tyr_kinase_cat_dom"/>
</dbReference>
<feature type="domain" description="Protein kinase" evidence="1">
    <location>
        <begin position="1"/>
        <end position="135"/>
    </location>
</feature>
<comment type="caution">
    <text evidence="2">The sequence shown here is derived from an EMBL/GenBank/DDBJ whole genome shotgun (WGS) entry which is preliminary data.</text>
</comment>
<dbReference type="GO" id="GO:0005524">
    <property type="term" value="F:ATP binding"/>
    <property type="evidence" value="ECO:0007669"/>
    <property type="project" value="InterPro"/>
</dbReference>
<dbReference type="InterPro" id="IPR000719">
    <property type="entry name" value="Prot_kinase_dom"/>
</dbReference>
<gene>
    <name evidence="2" type="ORF">L195_g049491</name>
</gene>
<proteinExistence type="predicted"/>
<keyword evidence="2" id="KW-0418">Kinase</keyword>
<dbReference type="ExpressionAtlas" id="A0A2K3JPB8">
    <property type="expression patterns" value="baseline"/>
</dbReference>
<dbReference type="GO" id="GO:0004672">
    <property type="term" value="F:protein kinase activity"/>
    <property type="evidence" value="ECO:0007669"/>
    <property type="project" value="InterPro"/>
</dbReference>